<dbReference type="EMBL" id="JAWRVE010000002">
    <property type="protein sequence ID" value="KAL1883325.1"/>
    <property type="molecule type" value="Genomic_DNA"/>
</dbReference>
<organism evidence="2 3">
    <name type="scientific">Diaporthe australafricana</name>
    <dbReference type="NCBI Taxonomy" id="127596"/>
    <lineage>
        <taxon>Eukaryota</taxon>
        <taxon>Fungi</taxon>
        <taxon>Dikarya</taxon>
        <taxon>Ascomycota</taxon>
        <taxon>Pezizomycotina</taxon>
        <taxon>Sordariomycetes</taxon>
        <taxon>Sordariomycetidae</taxon>
        <taxon>Diaporthales</taxon>
        <taxon>Diaporthaceae</taxon>
        <taxon>Diaporthe</taxon>
    </lineage>
</organism>
<accession>A0ABR3Y5W0</accession>
<keyword evidence="1" id="KW-0732">Signal</keyword>
<dbReference type="Proteomes" id="UP001583177">
    <property type="component" value="Unassembled WGS sequence"/>
</dbReference>
<evidence type="ECO:0000256" key="1">
    <source>
        <dbReference type="SAM" id="SignalP"/>
    </source>
</evidence>
<evidence type="ECO:0000313" key="2">
    <source>
        <dbReference type="EMBL" id="KAL1883325.1"/>
    </source>
</evidence>
<keyword evidence="3" id="KW-1185">Reference proteome</keyword>
<evidence type="ECO:0000313" key="3">
    <source>
        <dbReference type="Proteomes" id="UP001583177"/>
    </source>
</evidence>
<protein>
    <submittedName>
        <fullName evidence="2">Uncharacterized protein</fullName>
    </submittedName>
</protein>
<feature type="signal peptide" evidence="1">
    <location>
        <begin position="1"/>
        <end position="19"/>
    </location>
</feature>
<gene>
    <name evidence="2" type="ORF">Daus18300_000383</name>
</gene>
<feature type="chain" id="PRO_5045639508" evidence="1">
    <location>
        <begin position="20"/>
        <end position="161"/>
    </location>
</feature>
<sequence length="161" mass="17182">MQLSNLVLVLANLASITLGLPTGEESAAHTIEARTDAVSLPSGADGARLHIWQRLDTTDAVYDSRAGVDHTNLNLMMKAMGGAWLKRPNGDGAAINPYGQNYKKLDGQRVTYVGQLAAGVTQETVEAQLASIMNGKTYNHASFSCKTVAQQMVAWGRSHLG</sequence>
<comment type="caution">
    <text evidence="2">The sequence shown here is derived from an EMBL/GenBank/DDBJ whole genome shotgun (WGS) entry which is preliminary data.</text>
</comment>
<name>A0ABR3Y5W0_9PEZI</name>
<proteinExistence type="predicted"/>
<reference evidence="2 3" key="1">
    <citation type="journal article" date="2024" name="IMA Fungus">
        <title>IMA Genome - F19 : A genome assembly and annotation guide to empower mycologists, including annotated draft genome sequences of Ceratocystis pirilliformis, Diaporthe australafricana, Fusarium ophioides, Paecilomyces lecythidis, and Sporothrix stenoceras.</title>
        <authorList>
            <person name="Aylward J."/>
            <person name="Wilson A.M."/>
            <person name="Visagie C.M."/>
            <person name="Spraker J."/>
            <person name="Barnes I."/>
            <person name="Buitendag C."/>
            <person name="Ceriani C."/>
            <person name="Del Mar Angel L."/>
            <person name="du Plessis D."/>
            <person name="Fuchs T."/>
            <person name="Gasser K."/>
            <person name="Kramer D."/>
            <person name="Li W."/>
            <person name="Munsamy K."/>
            <person name="Piso A."/>
            <person name="Price J.L."/>
            <person name="Sonnekus B."/>
            <person name="Thomas C."/>
            <person name="van der Nest A."/>
            <person name="van Dijk A."/>
            <person name="van Heerden A."/>
            <person name="van Vuuren N."/>
            <person name="Yilmaz N."/>
            <person name="Duong T.A."/>
            <person name="van der Merwe N.A."/>
            <person name="Wingfield M.J."/>
            <person name="Wingfield B.D."/>
        </authorList>
    </citation>
    <scope>NUCLEOTIDE SEQUENCE [LARGE SCALE GENOMIC DNA]</scope>
    <source>
        <strain evidence="2 3">CMW 18300</strain>
    </source>
</reference>